<accession>A0A8J8FD27</accession>
<feature type="domain" description="Glycosyltransferase subfamily 4-like N-terminal" evidence="2">
    <location>
        <begin position="15"/>
        <end position="182"/>
    </location>
</feature>
<dbReference type="InterPro" id="IPR028098">
    <property type="entry name" value="Glyco_trans_4-like_N"/>
</dbReference>
<dbReference type="SUPFAM" id="SSF53756">
    <property type="entry name" value="UDP-Glycosyltransferase/glycogen phosphorylase"/>
    <property type="match status" value="1"/>
</dbReference>
<dbReference type="InterPro" id="IPR001296">
    <property type="entry name" value="Glyco_trans_1"/>
</dbReference>
<evidence type="ECO:0000313" key="3">
    <source>
        <dbReference type="EMBL" id="NNV55525.1"/>
    </source>
</evidence>
<evidence type="ECO:0000313" key="4">
    <source>
        <dbReference type="Proteomes" id="UP000598971"/>
    </source>
</evidence>
<dbReference type="PANTHER" id="PTHR45947:SF3">
    <property type="entry name" value="SULFOQUINOVOSYL TRANSFERASE SQD2"/>
    <property type="match status" value="1"/>
</dbReference>
<dbReference type="PANTHER" id="PTHR45947">
    <property type="entry name" value="SULFOQUINOVOSYL TRANSFERASE SQD2"/>
    <property type="match status" value="1"/>
</dbReference>
<dbReference type="Proteomes" id="UP000598971">
    <property type="component" value="Unassembled WGS sequence"/>
</dbReference>
<evidence type="ECO:0000259" key="1">
    <source>
        <dbReference type="Pfam" id="PF00534"/>
    </source>
</evidence>
<dbReference type="GO" id="GO:0016757">
    <property type="term" value="F:glycosyltransferase activity"/>
    <property type="evidence" value="ECO:0007669"/>
    <property type="project" value="InterPro"/>
</dbReference>
<feature type="domain" description="Glycosyl transferase family 1" evidence="1">
    <location>
        <begin position="205"/>
        <end position="371"/>
    </location>
</feature>
<dbReference type="Pfam" id="PF13439">
    <property type="entry name" value="Glyco_transf_4"/>
    <property type="match status" value="1"/>
</dbReference>
<sequence>MKPRIIIILNRLVVGGQSIDTIPLAASLTEEYDIMIIHGQKEKDEEDYTIDDTNTTGLSFTKIPALKRSINPLHDIRAFIALYRIIKNYAPSIVHTHGSKPGLTGRLSAWMAGTPVIIHTFHGHLFHSYYNNFISAGIIRFERLLAKITNKLIVLSTKQQREITEQYAIVSPSKTVLIPLGVPDFLATENAAYLRNTARHYYNIATDCVAIAVIGRMVPVKNYSLFVEIITGLLPKVKQPVKFFFIGDGEQKLALQQQLNSAGIFWCNGNSNLKAQVIFTSWVSPVTEVLHGMDIITLTSLNEGTPLSLIEAQMCAKPVVAANAGGVADTFADGVSGFLIDGYESEAYVKKLLMLVENDSLRISMGQKGYNFAKNKFSRQNEVDAFKNLYAGCISASHKNNK</sequence>
<protein>
    <submittedName>
        <fullName evidence="3">Glycosyltransferase</fullName>
    </submittedName>
</protein>
<name>A0A8J8FD27_9BACT</name>
<gene>
    <name evidence="3" type="ORF">GD597_08655</name>
</gene>
<keyword evidence="4" id="KW-1185">Reference proteome</keyword>
<dbReference type="Gene3D" id="3.40.50.2000">
    <property type="entry name" value="Glycogen Phosphorylase B"/>
    <property type="match status" value="2"/>
</dbReference>
<organism evidence="3 4">
    <name type="scientific">Limnovirga soli</name>
    <dbReference type="NCBI Taxonomy" id="2656915"/>
    <lineage>
        <taxon>Bacteria</taxon>
        <taxon>Pseudomonadati</taxon>
        <taxon>Bacteroidota</taxon>
        <taxon>Chitinophagia</taxon>
        <taxon>Chitinophagales</taxon>
        <taxon>Chitinophagaceae</taxon>
        <taxon>Limnovirga</taxon>
    </lineage>
</organism>
<dbReference type="AlphaFoldDB" id="A0A8J8FD27"/>
<dbReference type="RefSeq" id="WP_171607447.1">
    <property type="nucleotide sequence ID" value="NZ_WHPF01000005.1"/>
</dbReference>
<dbReference type="EMBL" id="WHPF01000005">
    <property type="protein sequence ID" value="NNV55525.1"/>
    <property type="molecule type" value="Genomic_DNA"/>
</dbReference>
<dbReference type="InterPro" id="IPR050194">
    <property type="entry name" value="Glycosyltransferase_grp1"/>
</dbReference>
<reference evidence="3" key="1">
    <citation type="submission" date="2019-10" db="EMBL/GenBank/DDBJ databases">
        <title>Draft genome sequence of Panacibacter sp. KCS-6.</title>
        <authorList>
            <person name="Yim K.J."/>
        </authorList>
    </citation>
    <scope>NUCLEOTIDE SEQUENCE</scope>
    <source>
        <strain evidence="3">KCS-6</strain>
    </source>
</reference>
<comment type="caution">
    <text evidence="3">The sequence shown here is derived from an EMBL/GenBank/DDBJ whole genome shotgun (WGS) entry which is preliminary data.</text>
</comment>
<evidence type="ECO:0000259" key="2">
    <source>
        <dbReference type="Pfam" id="PF13439"/>
    </source>
</evidence>
<dbReference type="Pfam" id="PF00534">
    <property type="entry name" value="Glycos_transf_1"/>
    <property type="match status" value="1"/>
</dbReference>
<proteinExistence type="predicted"/>